<keyword evidence="1" id="KW-0472">Membrane</keyword>
<keyword evidence="1" id="KW-0812">Transmembrane</keyword>
<accession>A0A6P1MPP1</accession>
<evidence type="ECO:0000313" key="4">
    <source>
        <dbReference type="Proteomes" id="UP000463883"/>
    </source>
</evidence>
<dbReference type="Gene3D" id="1.10.287.470">
    <property type="entry name" value="Helix hairpin bin"/>
    <property type="match status" value="1"/>
</dbReference>
<evidence type="ECO:0000256" key="1">
    <source>
        <dbReference type="SAM" id="Phobius"/>
    </source>
</evidence>
<name>A0A6P1MPP1_9FIRM</name>
<gene>
    <name evidence="3" type="ORF">Ami3637_11615</name>
</gene>
<dbReference type="AlphaFoldDB" id="A0A6P1MPP1"/>
<dbReference type="PANTHER" id="PTHR30469">
    <property type="entry name" value="MULTIDRUG RESISTANCE PROTEIN MDTA"/>
    <property type="match status" value="1"/>
</dbReference>
<proteinExistence type="predicted"/>
<dbReference type="SUPFAM" id="SSF111369">
    <property type="entry name" value="HlyD-like secretion proteins"/>
    <property type="match status" value="1"/>
</dbReference>
<organism evidence="3 4">
    <name type="scientific">Aminipila terrae</name>
    <dbReference type="NCBI Taxonomy" id="2697030"/>
    <lineage>
        <taxon>Bacteria</taxon>
        <taxon>Bacillati</taxon>
        <taxon>Bacillota</taxon>
        <taxon>Clostridia</taxon>
        <taxon>Peptostreptococcales</taxon>
        <taxon>Anaerovoracaceae</taxon>
        <taxon>Aminipila</taxon>
    </lineage>
</organism>
<evidence type="ECO:0000259" key="2">
    <source>
        <dbReference type="Pfam" id="PF25917"/>
    </source>
</evidence>
<dbReference type="Proteomes" id="UP000463883">
    <property type="component" value="Chromosome"/>
</dbReference>
<dbReference type="Gene3D" id="2.40.50.100">
    <property type="match status" value="1"/>
</dbReference>
<evidence type="ECO:0000313" key="3">
    <source>
        <dbReference type="EMBL" id="QHI72965.1"/>
    </source>
</evidence>
<dbReference type="GO" id="GO:1990281">
    <property type="term" value="C:efflux pump complex"/>
    <property type="evidence" value="ECO:0007669"/>
    <property type="project" value="TreeGrafter"/>
</dbReference>
<dbReference type="Pfam" id="PF25917">
    <property type="entry name" value="BSH_RND"/>
    <property type="match status" value="1"/>
</dbReference>
<feature type="transmembrane region" description="Helical" evidence="1">
    <location>
        <begin position="9"/>
        <end position="28"/>
    </location>
</feature>
<feature type="domain" description="Multidrug resistance protein MdtA-like barrel-sandwich hybrid" evidence="2">
    <location>
        <begin position="61"/>
        <end position="101"/>
    </location>
</feature>
<dbReference type="KEGG" id="amic:Ami3637_11615"/>
<keyword evidence="1" id="KW-1133">Transmembrane helix</keyword>
<protein>
    <submittedName>
        <fullName evidence="3">Biotin/lipoyl-binding protein</fullName>
    </submittedName>
</protein>
<reference evidence="3 4" key="1">
    <citation type="submission" date="2020-01" db="EMBL/GenBank/DDBJ databases">
        <title>Genomic analysis of Aminipila sp. CBA3637.</title>
        <authorList>
            <person name="Kim Y.B."/>
            <person name="Roh S.W."/>
        </authorList>
    </citation>
    <scope>NUCLEOTIDE SEQUENCE [LARGE SCALE GENOMIC DNA]</scope>
    <source>
        <strain evidence="3 4">CBA3637</strain>
    </source>
</reference>
<sequence>MKIVNKKTLIIIFSFIIIILIFIGVNAGKTNSSLNNQEVYANQKPDELSFIMAGKVDAIESADISSKTSGKIAELNVDVGSVVRKGDVLARIDMKEVPAQVNQAQSTIDIANVNLNNAQNSYNRALELYQAGQWQKKPWKVQRNS</sequence>
<dbReference type="InterPro" id="IPR058625">
    <property type="entry name" value="MdtA-like_BSH"/>
</dbReference>
<keyword evidence="4" id="KW-1185">Reference proteome</keyword>
<dbReference type="RefSeq" id="WP_162362732.1">
    <property type="nucleotide sequence ID" value="NZ_CP047591.1"/>
</dbReference>
<dbReference type="EMBL" id="CP047591">
    <property type="protein sequence ID" value="QHI72965.1"/>
    <property type="molecule type" value="Genomic_DNA"/>
</dbReference>
<dbReference type="GO" id="GO:0015562">
    <property type="term" value="F:efflux transmembrane transporter activity"/>
    <property type="evidence" value="ECO:0007669"/>
    <property type="project" value="TreeGrafter"/>
</dbReference>